<dbReference type="GO" id="GO:0006006">
    <property type="term" value="P:glucose metabolic process"/>
    <property type="evidence" value="ECO:0007669"/>
    <property type="project" value="UniProtKB-KW"/>
</dbReference>
<dbReference type="Proteomes" id="UP000244384">
    <property type="component" value="Chromosome"/>
</dbReference>
<evidence type="ECO:0000313" key="7">
    <source>
        <dbReference type="EMBL" id="AWB92276.1"/>
    </source>
</evidence>
<keyword evidence="3" id="KW-0313">Glucose metabolism</keyword>
<evidence type="ECO:0000256" key="4">
    <source>
        <dbReference type="ARBA" id="ARBA00022676"/>
    </source>
</evidence>
<dbReference type="InterPro" id="IPR049438">
    <property type="entry name" value="TreT_GT1"/>
</dbReference>
<evidence type="ECO:0000256" key="1">
    <source>
        <dbReference type="ARBA" id="ARBA00009481"/>
    </source>
</evidence>
<keyword evidence="8" id="KW-1185">Reference proteome</keyword>
<keyword evidence="4" id="KW-0328">Glycosyltransferase</keyword>
<dbReference type="InterPro" id="IPR052078">
    <property type="entry name" value="Trehalose_Metab_GTase"/>
</dbReference>
<reference evidence="8" key="1">
    <citation type="submission" date="2018-01" db="EMBL/GenBank/DDBJ databases">
        <authorList>
            <person name="Li J."/>
        </authorList>
    </citation>
    <scope>NUCLEOTIDE SEQUENCE [LARGE SCALE GENOMIC DNA]</scope>
    <source>
        <strain evidence="8">592</strain>
    </source>
</reference>
<name>A0A2S0WLS4_9ACTN</name>
<dbReference type="Pfam" id="PF21269">
    <property type="entry name" value="TreT_GT1"/>
    <property type="match status" value="1"/>
</dbReference>
<dbReference type="PANTHER" id="PTHR47779:SF1">
    <property type="entry name" value="SYNTHASE (CCG-9), PUTATIVE (AFU_ORTHOLOGUE AFUA_3G12100)-RELATED"/>
    <property type="match status" value="1"/>
</dbReference>
<dbReference type="Gene3D" id="3.40.50.2000">
    <property type="entry name" value="Glycogen Phosphorylase B"/>
    <property type="match status" value="2"/>
</dbReference>
<dbReference type="SUPFAM" id="SSF53756">
    <property type="entry name" value="UDP-Glycosyltransferase/glycogen phosphorylase"/>
    <property type="match status" value="1"/>
</dbReference>
<dbReference type="PANTHER" id="PTHR47779">
    <property type="entry name" value="SYNTHASE (CCG-9), PUTATIVE (AFU_ORTHOLOGUE AFUA_3G12100)-RELATED"/>
    <property type="match status" value="1"/>
</dbReference>
<protein>
    <submittedName>
        <fullName evidence="7">Glycosyl transferase family 1</fullName>
    </submittedName>
</protein>
<dbReference type="OrthoDB" id="9772485at2"/>
<keyword evidence="6" id="KW-0119">Carbohydrate metabolism</keyword>
<proteinExistence type="inferred from homology"/>
<dbReference type="InterPro" id="IPR001296">
    <property type="entry name" value="Glyco_trans_1"/>
</dbReference>
<organism evidence="7 8">
    <name type="scientific">Aeromicrobium chenweiae</name>
    <dbReference type="NCBI Taxonomy" id="2079793"/>
    <lineage>
        <taxon>Bacteria</taxon>
        <taxon>Bacillati</taxon>
        <taxon>Actinomycetota</taxon>
        <taxon>Actinomycetes</taxon>
        <taxon>Propionibacteriales</taxon>
        <taxon>Nocardioidaceae</taxon>
        <taxon>Aeromicrobium</taxon>
    </lineage>
</organism>
<evidence type="ECO:0000256" key="5">
    <source>
        <dbReference type="ARBA" id="ARBA00022679"/>
    </source>
</evidence>
<sequence length="474" mass="51320">MREVHIDPMSVERLAHLMDPERAERLEASAALARRILDGRVVWNVSSTASGGGVAEMLTTLLSYTRGAGIDTRWLVLEGSPGYFRLTKRLHNVLHGVPGDGGPLGDAERDEYESVLADNFETLRSLVRAGDIVLLHDPQTAGLAAGLRAVGAHVVWRCHIGRDNPTELTDLGWSFLEPYVSVAQATVFSREAYGPRWLDRRRSRIIPPSLDPFSTKNVDLPPGDVDAVLRQAALVTGPADHGNLAFDRRDGTAGTVRAHRSLFAAGDEVPADVRVVLQVSRWDRLKDMAGVLTAFAAGLRELPSDTHLMLVGPEASGVGDDPEGAEVLAECVDLWKTLPVDARERVHLVALPMDDVGENAHLVNALQRHASVVVQKSLVEGFGLTVTEAMWKNRPVVASAVGGIQDQITDGADGLLLADPADLAGFTDLIARVLDDDHLAQRLGDAAGGTVRDRYLGDRNLIQYVDLFSELLQE</sequence>
<dbReference type="KEGG" id="aez:C3E78_08730"/>
<accession>A0A2S0WLS4</accession>
<comment type="similarity">
    <text evidence="1">Belongs to the glycosyltransferase group 1 family. Glycosyltransferase 4 subfamily.</text>
</comment>
<evidence type="ECO:0000256" key="3">
    <source>
        <dbReference type="ARBA" id="ARBA00022526"/>
    </source>
</evidence>
<evidence type="ECO:0000256" key="2">
    <source>
        <dbReference type="ARBA" id="ARBA00011738"/>
    </source>
</evidence>
<gene>
    <name evidence="7" type="ORF">C3E78_08730</name>
</gene>
<accession>A0A5F2EPU0</accession>
<dbReference type="RefSeq" id="WP_108577921.1">
    <property type="nucleotide sequence ID" value="NZ_CP026952.1"/>
</dbReference>
<evidence type="ECO:0000256" key="6">
    <source>
        <dbReference type="ARBA" id="ARBA00023277"/>
    </source>
</evidence>
<keyword evidence="5 7" id="KW-0808">Transferase</keyword>
<evidence type="ECO:0000313" key="8">
    <source>
        <dbReference type="Proteomes" id="UP000244384"/>
    </source>
</evidence>
<dbReference type="Pfam" id="PF00534">
    <property type="entry name" value="Glycos_transf_1"/>
    <property type="match status" value="1"/>
</dbReference>
<comment type="subunit">
    <text evidence="2">Homodimer.</text>
</comment>
<dbReference type="GO" id="GO:0016757">
    <property type="term" value="F:glycosyltransferase activity"/>
    <property type="evidence" value="ECO:0007669"/>
    <property type="project" value="UniProtKB-KW"/>
</dbReference>
<dbReference type="EMBL" id="CP026952">
    <property type="protein sequence ID" value="AWB92276.1"/>
    <property type="molecule type" value="Genomic_DNA"/>
</dbReference>
<dbReference type="AlphaFoldDB" id="A0A2S0WLS4"/>